<dbReference type="CDD" id="cd00041">
    <property type="entry name" value="CUB"/>
    <property type="match status" value="3"/>
</dbReference>
<feature type="domain" description="CUB" evidence="6">
    <location>
        <begin position="452"/>
        <end position="558"/>
    </location>
</feature>
<proteinExistence type="predicted"/>
<keyword evidence="5" id="KW-0812">Transmembrane</keyword>
<dbReference type="InterPro" id="IPR001254">
    <property type="entry name" value="Trypsin_dom"/>
</dbReference>
<accession>A0ABN7RR72</accession>
<dbReference type="SMART" id="SM00042">
    <property type="entry name" value="CUB"/>
    <property type="match status" value="3"/>
</dbReference>
<dbReference type="PROSITE" id="PS50240">
    <property type="entry name" value="TRYPSIN_DOM"/>
    <property type="match status" value="1"/>
</dbReference>
<evidence type="ECO:0000259" key="6">
    <source>
        <dbReference type="PROSITE" id="PS01180"/>
    </source>
</evidence>
<dbReference type="Proteomes" id="UP001158576">
    <property type="component" value="Chromosome PAR"/>
</dbReference>
<keyword evidence="5" id="KW-0472">Membrane</keyword>
<dbReference type="Gene3D" id="2.60.120.290">
    <property type="entry name" value="Spermadhesin, CUB domain"/>
    <property type="match status" value="4"/>
</dbReference>
<dbReference type="Gene3D" id="2.40.10.10">
    <property type="entry name" value="Trypsin-like serine proteases"/>
    <property type="match status" value="1"/>
</dbReference>
<keyword evidence="1" id="KW-0768">Sushi</keyword>
<dbReference type="PANTHER" id="PTHR24255:SF31">
    <property type="entry name" value="CUBILIN-LIKE PROTEIN"/>
    <property type="match status" value="1"/>
</dbReference>
<keyword evidence="9" id="KW-1185">Reference proteome</keyword>
<feature type="transmembrane region" description="Helical" evidence="5">
    <location>
        <begin position="48"/>
        <end position="69"/>
    </location>
</feature>
<gene>
    <name evidence="8" type="ORF">OKIOD_LOCUS1397</name>
</gene>
<dbReference type="InterPro" id="IPR035914">
    <property type="entry name" value="Sperma_CUB_dom_sf"/>
</dbReference>
<protein>
    <submittedName>
        <fullName evidence="8">Oidioi.mRNA.OKI2018_I69.PAR.g9839.t1.cds</fullName>
    </submittedName>
</protein>
<dbReference type="Pfam" id="PF00431">
    <property type="entry name" value="CUB"/>
    <property type="match status" value="3"/>
</dbReference>
<dbReference type="EMBL" id="OU015568">
    <property type="protein sequence ID" value="CAG5081312.1"/>
    <property type="molecule type" value="Genomic_DNA"/>
</dbReference>
<evidence type="ECO:0000256" key="4">
    <source>
        <dbReference type="SAM" id="MobiDB-lite"/>
    </source>
</evidence>
<dbReference type="InterPro" id="IPR043504">
    <property type="entry name" value="Peptidase_S1_PA_chymotrypsin"/>
</dbReference>
<evidence type="ECO:0000256" key="3">
    <source>
        <dbReference type="PROSITE-ProRule" id="PRU00059"/>
    </source>
</evidence>
<dbReference type="InterPro" id="IPR000859">
    <property type="entry name" value="CUB_dom"/>
</dbReference>
<dbReference type="InterPro" id="IPR009003">
    <property type="entry name" value="Peptidase_S1_PA"/>
</dbReference>
<evidence type="ECO:0000259" key="7">
    <source>
        <dbReference type="PROSITE" id="PS50240"/>
    </source>
</evidence>
<dbReference type="PANTHER" id="PTHR24255">
    <property type="entry name" value="COMPLEMENT COMPONENT 1, S SUBCOMPONENT-RELATED"/>
    <property type="match status" value="1"/>
</dbReference>
<keyword evidence="2" id="KW-1015">Disulfide bond</keyword>
<evidence type="ECO:0000313" key="9">
    <source>
        <dbReference type="Proteomes" id="UP001158576"/>
    </source>
</evidence>
<comment type="caution">
    <text evidence="3">Lacks conserved residue(s) required for the propagation of feature annotation.</text>
</comment>
<feature type="domain" description="Peptidase S1" evidence="7">
    <location>
        <begin position="590"/>
        <end position="709"/>
    </location>
</feature>
<sequence>MIVNVQQNAAAPQQQPGFVQPSPVYSQQPPQVPPPAQQQPEKKNSNPIILAVIVFLIICIVGIVAGIAMSANPPPPEDPPTTTTTTTTEETTTTIGYSADLCSGLFDNNVDSASSLDIKSPNYPGSYDEHTDCSKIFHSSSGEGLTFEFIVFDTELCCDYVRFFDFTETELETFYGIRSGKVTFQEPTVQVDFYSDGSVSHSGFHIQVSDGVDPSLLDNICSEPSESWVQSTMHIKSPNYPENYHGFYYCAKELHSFSNGLTFDILDLNVNNNDNVWLSDQHGNLLQSLTEVGSIGIESTSIKLNFYSDGSSPAAGFHIQVSDGGVDSSSSNDICSGDLNNDVDTTLDIKSPNYPSNYNDNTDCAKIYHSPSGDGLTFEFLDFNTEVGFDYVHFEDSNGDNLVTLDGGHSDTLSFQEPSVGVHFTSDGGVTRTGFHIQVTDGYVSTSSSNICSGSHDNTVVSPIDIRSPNYPESYAHNTDCSKVFHSSSDGLTFQFIDFHTEEDNDYLDFSDENGDNLESIHGYRSGMISFQEPSVHLRFHSDWSEQKSGFRIQVSDGYDPSHDTTATHIEHGLHCPDPFNPPSISSSRIVGGHDAVQGDWPWIAHLGGCGATILTKKTDGSNDIKAVLERIRSMLKAAHCCGYYSSVDIGKHNEHNTDDFATVPILHYEIHPQYDDNSVSHDYCILIVPNLIDNADAHFEPACLPGRD</sequence>
<reference evidence="8 9" key="1">
    <citation type="submission" date="2021-04" db="EMBL/GenBank/DDBJ databases">
        <authorList>
            <person name="Bliznina A."/>
        </authorList>
    </citation>
    <scope>NUCLEOTIDE SEQUENCE [LARGE SCALE GENOMIC DNA]</scope>
</reference>
<feature type="domain" description="CUB" evidence="6">
    <location>
        <begin position="102"/>
        <end position="211"/>
    </location>
</feature>
<name>A0ABN7RR72_OIKDI</name>
<evidence type="ECO:0000313" key="8">
    <source>
        <dbReference type="EMBL" id="CAG5081312.1"/>
    </source>
</evidence>
<feature type="compositionally biased region" description="Low complexity" evidence="4">
    <location>
        <begin position="80"/>
        <end position="93"/>
    </location>
</feature>
<evidence type="ECO:0000256" key="5">
    <source>
        <dbReference type="SAM" id="Phobius"/>
    </source>
</evidence>
<feature type="region of interest" description="Disordered" evidence="4">
    <location>
        <begin position="71"/>
        <end position="93"/>
    </location>
</feature>
<evidence type="ECO:0000256" key="1">
    <source>
        <dbReference type="ARBA" id="ARBA00022659"/>
    </source>
</evidence>
<feature type="domain" description="CUB" evidence="6">
    <location>
        <begin position="335"/>
        <end position="442"/>
    </location>
</feature>
<evidence type="ECO:0000256" key="2">
    <source>
        <dbReference type="ARBA" id="ARBA00023157"/>
    </source>
</evidence>
<feature type="region of interest" description="Disordered" evidence="4">
    <location>
        <begin position="1"/>
        <end position="42"/>
    </location>
</feature>
<dbReference type="PROSITE" id="PS01180">
    <property type="entry name" value="CUB"/>
    <property type="match status" value="3"/>
</dbReference>
<keyword evidence="5" id="KW-1133">Transmembrane helix</keyword>
<dbReference type="SUPFAM" id="SSF50494">
    <property type="entry name" value="Trypsin-like serine proteases"/>
    <property type="match status" value="1"/>
</dbReference>
<feature type="compositionally biased region" description="Low complexity" evidence="4">
    <location>
        <begin position="1"/>
        <end position="29"/>
    </location>
</feature>
<organism evidence="8 9">
    <name type="scientific">Oikopleura dioica</name>
    <name type="common">Tunicate</name>
    <dbReference type="NCBI Taxonomy" id="34765"/>
    <lineage>
        <taxon>Eukaryota</taxon>
        <taxon>Metazoa</taxon>
        <taxon>Chordata</taxon>
        <taxon>Tunicata</taxon>
        <taxon>Appendicularia</taxon>
        <taxon>Copelata</taxon>
        <taxon>Oikopleuridae</taxon>
        <taxon>Oikopleura</taxon>
    </lineage>
</organism>
<dbReference type="SUPFAM" id="SSF49854">
    <property type="entry name" value="Spermadhesin, CUB domain"/>
    <property type="match status" value="4"/>
</dbReference>